<evidence type="ECO:0000256" key="2">
    <source>
        <dbReference type="SAM" id="SignalP"/>
    </source>
</evidence>
<dbReference type="EMBL" id="JAHKNI010000019">
    <property type="protein sequence ID" value="MBU3067151.1"/>
    <property type="molecule type" value="Genomic_DNA"/>
</dbReference>
<keyword evidence="2" id="KW-0732">Signal</keyword>
<dbReference type="RefSeq" id="WP_215923238.1">
    <property type="nucleotide sequence ID" value="NZ_JAHKNI010000019.1"/>
</dbReference>
<keyword evidence="5" id="KW-1185">Reference proteome</keyword>
<proteinExistence type="predicted"/>
<feature type="region of interest" description="Disordered" evidence="1">
    <location>
        <begin position="28"/>
        <end position="60"/>
    </location>
</feature>
<feature type="signal peptide" evidence="2">
    <location>
        <begin position="1"/>
        <end position="22"/>
    </location>
</feature>
<name>A0ABS6BCF9_9NOCA</name>
<dbReference type="Proteomes" id="UP000733379">
    <property type="component" value="Unassembled WGS sequence"/>
</dbReference>
<evidence type="ECO:0000256" key="1">
    <source>
        <dbReference type="SAM" id="MobiDB-lite"/>
    </source>
</evidence>
<feature type="chain" id="PRO_5047369398" evidence="2">
    <location>
        <begin position="23"/>
        <end position="206"/>
    </location>
</feature>
<protein>
    <submittedName>
        <fullName evidence="4">DUF4232 domain-containing protein</fullName>
    </submittedName>
</protein>
<gene>
    <name evidence="4" type="ORF">KO481_37230</name>
</gene>
<evidence type="ECO:0000259" key="3">
    <source>
        <dbReference type="Pfam" id="PF14016"/>
    </source>
</evidence>
<dbReference type="InterPro" id="IPR025326">
    <property type="entry name" value="DUF4232"/>
</dbReference>
<evidence type="ECO:0000313" key="4">
    <source>
        <dbReference type="EMBL" id="MBU3067151.1"/>
    </source>
</evidence>
<feature type="domain" description="DUF4232" evidence="3">
    <location>
        <begin position="63"/>
        <end position="183"/>
    </location>
</feature>
<comment type="caution">
    <text evidence="4">The sequence shown here is derived from an EMBL/GenBank/DDBJ whole genome shotgun (WGS) entry which is preliminary data.</text>
</comment>
<dbReference type="Pfam" id="PF14016">
    <property type="entry name" value="DUF4232"/>
    <property type="match status" value="1"/>
</dbReference>
<organism evidence="4 5">
    <name type="scientific">Nocardia albiluteola</name>
    <dbReference type="NCBI Taxonomy" id="2842303"/>
    <lineage>
        <taxon>Bacteria</taxon>
        <taxon>Bacillati</taxon>
        <taxon>Actinomycetota</taxon>
        <taxon>Actinomycetes</taxon>
        <taxon>Mycobacteriales</taxon>
        <taxon>Nocardiaceae</taxon>
        <taxon>Nocardia</taxon>
    </lineage>
</organism>
<evidence type="ECO:0000313" key="5">
    <source>
        <dbReference type="Proteomes" id="UP000733379"/>
    </source>
</evidence>
<reference evidence="4 5" key="1">
    <citation type="submission" date="2021-06" db="EMBL/GenBank/DDBJ databases">
        <title>Actinomycetes sequencing.</title>
        <authorList>
            <person name="Shan Q."/>
        </authorList>
    </citation>
    <scope>NUCLEOTIDE SEQUENCE [LARGE SCALE GENOMIC DNA]</scope>
    <source>
        <strain evidence="4 5">NEAU-G5</strain>
    </source>
</reference>
<dbReference type="PROSITE" id="PS51257">
    <property type="entry name" value="PROKAR_LIPOPROTEIN"/>
    <property type="match status" value="1"/>
</dbReference>
<sequence>MSVTNRWALGLAAIGAAATVLTGCSNSQKDASPAASSASQQTATATAAPSHPVEATASSSGACTSAHVKATLGKLTTLTPGQNTQPVTLTNTSGAPCKLNGFPDVDLVGTGENVVGTTGASPNYKWTLEHSNATAATITLPPGGAGSFDITYLADAGGDAVLKVASIQLTLPGDSAHTAVAWNAAVMLQDMATHPGTYSGPFVAAH</sequence>
<feature type="compositionally biased region" description="Low complexity" evidence="1">
    <location>
        <begin position="31"/>
        <end position="60"/>
    </location>
</feature>
<accession>A0ABS6BCF9</accession>